<feature type="transmembrane region" description="Helical" evidence="5">
    <location>
        <begin position="522"/>
        <end position="545"/>
    </location>
</feature>
<evidence type="ECO:0000256" key="3">
    <source>
        <dbReference type="ARBA" id="ARBA00022989"/>
    </source>
</evidence>
<proteinExistence type="predicted"/>
<dbReference type="STRING" id="273678.RS84_02276"/>
<reference evidence="7 8" key="1">
    <citation type="submission" date="2015-02" db="EMBL/GenBank/DDBJ databases">
        <title>Draft genome sequences of ten Microbacterium spp. with emphasis on heavy metal contaminated environments.</title>
        <authorList>
            <person name="Corretto E."/>
        </authorList>
    </citation>
    <scope>NUCLEOTIDE SEQUENCE [LARGE SCALE GENOMIC DNA]</scope>
    <source>
        <strain evidence="7 8">SA35</strain>
    </source>
</reference>
<dbReference type="Pfam" id="PF12698">
    <property type="entry name" value="ABC2_membrane_3"/>
    <property type="match status" value="1"/>
</dbReference>
<evidence type="ECO:0000256" key="4">
    <source>
        <dbReference type="ARBA" id="ARBA00023136"/>
    </source>
</evidence>
<feature type="domain" description="ABC-2 type transporter transmembrane" evidence="6">
    <location>
        <begin position="18"/>
        <end position="186"/>
    </location>
</feature>
<feature type="transmembrane region" description="Helical" evidence="5">
    <location>
        <begin position="551"/>
        <end position="577"/>
    </location>
</feature>
<dbReference type="Proteomes" id="UP000033900">
    <property type="component" value="Unassembled WGS sequence"/>
</dbReference>
<dbReference type="NCBIfam" id="TIGR03061">
    <property type="entry name" value="pip_yhgE_Nterm"/>
    <property type="match status" value="1"/>
</dbReference>
<sequence length="662" mass="64208">MTLPIERARTRRPITWLTILGVLLLPAAVGGILVAALQNPTERLDSMTAAIVNLDEPVTIDGQLTPLGRQLASGLVEGSDDLDSNLTWVISNEDDAKEGLADGTYQAVITIPEDFSKAATSAGTAIADGGGAASDDAEKATITVTTPPDGLVADDLITGQIASVAAASTGSMLSEATMSNVLVGFTTLGDQIGDAADGAVQLASGARDAATGAAAIPDGAAKLATGATGLSTGASELSTGLTTMAGSTRQLAGGASQLGTGLLSGATQLEQQTAGMPALVGGIQSAAGAAGTAATGSAALAGDLSSLATDCAKPDSGVPAAICDRIKTAAASAGGVATSAGAASGILNDPQIAGGVAALPGTFTTLATNMRTAGTGASSIAAGLNQLATDGLDKSASGAAQLADGAAQLSDGATQLSAGAGELATGLDTLATGTGDLAGGLRTASDSLPSFTDGESKSLATVMADPVKTNSEATTIFGPTAIPLLTAVVLWFGGLASFIVMRAHTARTLTSRRSSAGLALRGFAPAALIGAGQGVLVALIVQIVASYDAGTWWAFAGTAVLAGIAFAAVNQALVAVFGGAGRWVGALIGVLAVATGLISTVPGWLASIGSALPTAPAFTGLIAANGGAAAALVVWGVLPLVVTTIVITLRRTTSARTALATA</sequence>
<organism evidence="7 8">
    <name type="scientific">Microbacterium hydrocarbonoxydans</name>
    <dbReference type="NCBI Taxonomy" id="273678"/>
    <lineage>
        <taxon>Bacteria</taxon>
        <taxon>Bacillati</taxon>
        <taxon>Actinomycetota</taxon>
        <taxon>Actinomycetes</taxon>
        <taxon>Micrococcales</taxon>
        <taxon>Microbacteriaceae</taxon>
        <taxon>Microbacterium</taxon>
    </lineage>
</organism>
<dbReference type="EMBL" id="JYJB01000009">
    <property type="protein sequence ID" value="KJL47482.1"/>
    <property type="molecule type" value="Genomic_DNA"/>
</dbReference>
<dbReference type="InterPro" id="IPR017500">
    <property type="entry name" value="Phage_infect_YhgE_N"/>
</dbReference>
<dbReference type="GO" id="GO:0016020">
    <property type="term" value="C:membrane"/>
    <property type="evidence" value="ECO:0007669"/>
    <property type="project" value="UniProtKB-SubCell"/>
</dbReference>
<dbReference type="PATRIC" id="fig|273678.4.peg.2278"/>
<evidence type="ECO:0000313" key="7">
    <source>
        <dbReference type="EMBL" id="KJL47482.1"/>
    </source>
</evidence>
<keyword evidence="3 5" id="KW-1133">Transmembrane helix</keyword>
<feature type="transmembrane region" description="Helical" evidence="5">
    <location>
        <begin position="626"/>
        <end position="649"/>
    </location>
</feature>
<dbReference type="AlphaFoldDB" id="A0A0M2HL50"/>
<evidence type="ECO:0000259" key="6">
    <source>
        <dbReference type="Pfam" id="PF12698"/>
    </source>
</evidence>
<dbReference type="PANTHER" id="PTHR43077">
    <property type="entry name" value="TRANSPORT PERMEASE YVFS-RELATED"/>
    <property type="match status" value="1"/>
</dbReference>
<dbReference type="NCBIfam" id="TIGR03057">
    <property type="entry name" value="xxxLxxG_by_4"/>
    <property type="match status" value="1"/>
</dbReference>
<accession>A0A0M2HL50</accession>
<keyword evidence="4 5" id="KW-0472">Membrane</keyword>
<feature type="transmembrane region" description="Helical" evidence="5">
    <location>
        <begin position="584"/>
        <end position="606"/>
    </location>
</feature>
<dbReference type="PANTHER" id="PTHR43077:SF10">
    <property type="entry name" value="TRANSPORT PERMEASE PROTEIN"/>
    <property type="match status" value="1"/>
</dbReference>
<dbReference type="GO" id="GO:0140359">
    <property type="term" value="F:ABC-type transporter activity"/>
    <property type="evidence" value="ECO:0007669"/>
    <property type="project" value="InterPro"/>
</dbReference>
<dbReference type="InterPro" id="IPR013525">
    <property type="entry name" value="ABC2_TM"/>
</dbReference>
<dbReference type="OrthoDB" id="9811483at2"/>
<comment type="subcellular location">
    <subcellularLocation>
        <location evidence="1">Membrane</location>
        <topology evidence="1">Multi-pass membrane protein</topology>
    </subcellularLocation>
</comment>
<evidence type="ECO:0000256" key="5">
    <source>
        <dbReference type="SAM" id="Phobius"/>
    </source>
</evidence>
<evidence type="ECO:0000313" key="8">
    <source>
        <dbReference type="Proteomes" id="UP000033900"/>
    </source>
</evidence>
<evidence type="ECO:0000256" key="1">
    <source>
        <dbReference type="ARBA" id="ARBA00004141"/>
    </source>
</evidence>
<feature type="transmembrane region" description="Helical" evidence="5">
    <location>
        <begin position="481"/>
        <end position="501"/>
    </location>
</feature>
<keyword evidence="8" id="KW-1185">Reference proteome</keyword>
<comment type="caution">
    <text evidence="7">The sequence shown here is derived from an EMBL/GenBank/DDBJ whole genome shotgun (WGS) entry which is preliminary data.</text>
</comment>
<dbReference type="Gene3D" id="3.40.1710.10">
    <property type="entry name" value="abc type-2 transporter like domain"/>
    <property type="match status" value="1"/>
</dbReference>
<evidence type="ECO:0000256" key="2">
    <source>
        <dbReference type="ARBA" id="ARBA00022692"/>
    </source>
</evidence>
<dbReference type="InterPro" id="IPR023908">
    <property type="entry name" value="xxxLxxG_rpt"/>
</dbReference>
<protein>
    <submittedName>
        <fullName evidence="7">ABC-2 family transporter protein</fullName>
    </submittedName>
</protein>
<gene>
    <name evidence="7" type="ORF">RS84_02276</name>
</gene>
<dbReference type="RefSeq" id="WP_045257867.1">
    <property type="nucleotide sequence ID" value="NZ_JYJB01000009.1"/>
</dbReference>
<keyword evidence="2 5" id="KW-0812">Transmembrane</keyword>
<dbReference type="InterPro" id="IPR051328">
    <property type="entry name" value="T7SS_ABC-Transporter"/>
</dbReference>
<name>A0A0M2HL50_9MICO</name>